<dbReference type="KEGG" id="tet:TTHERM_00460450"/>
<sequence length="85" mass="10160">MSQQITKQEIEALEKEEDDTWWRAGERDNFDLNKKLLRVGCRPIYRKLILCQKEQAGNNQNCTQHKQEVDKCLQMLKFVYATQKN</sequence>
<accession>Q23Q39</accession>
<dbReference type="HOGENOM" id="CLU_2547459_0_0_1"/>
<name>Q23Q39_TETTS</name>
<protein>
    <submittedName>
        <fullName evidence="1">Uncharacterized protein</fullName>
    </submittedName>
</protein>
<dbReference type="OMA" id="WWQAGKE"/>
<organism evidence="1 2">
    <name type="scientific">Tetrahymena thermophila (strain SB210)</name>
    <dbReference type="NCBI Taxonomy" id="312017"/>
    <lineage>
        <taxon>Eukaryota</taxon>
        <taxon>Sar</taxon>
        <taxon>Alveolata</taxon>
        <taxon>Ciliophora</taxon>
        <taxon>Intramacronucleata</taxon>
        <taxon>Oligohymenophorea</taxon>
        <taxon>Hymenostomatida</taxon>
        <taxon>Tetrahymenina</taxon>
        <taxon>Tetrahymenidae</taxon>
        <taxon>Tetrahymena</taxon>
    </lineage>
</organism>
<dbReference type="eggNOG" id="ENOG502R91F">
    <property type="taxonomic scope" value="Eukaryota"/>
</dbReference>
<dbReference type="OrthoDB" id="311891at2759"/>
<gene>
    <name evidence="1" type="ORF">TTHERM_00460450</name>
</gene>
<dbReference type="GeneID" id="7840067"/>
<proteinExistence type="predicted"/>
<evidence type="ECO:0000313" key="1">
    <source>
        <dbReference type="EMBL" id="EAR98496.1"/>
    </source>
</evidence>
<dbReference type="InParanoid" id="Q23Q39"/>
<keyword evidence="2" id="KW-1185">Reference proteome</keyword>
<reference evidence="2" key="1">
    <citation type="journal article" date="2006" name="PLoS Biol.">
        <title>Macronuclear genome sequence of the ciliate Tetrahymena thermophila, a model eukaryote.</title>
        <authorList>
            <person name="Eisen J.A."/>
            <person name="Coyne R.S."/>
            <person name="Wu M."/>
            <person name="Wu D."/>
            <person name="Thiagarajan M."/>
            <person name="Wortman J.R."/>
            <person name="Badger J.H."/>
            <person name="Ren Q."/>
            <person name="Amedeo P."/>
            <person name="Jones K.M."/>
            <person name="Tallon L.J."/>
            <person name="Delcher A.L."/>
            <person name="Salzberg S.L."/>
            <person name="Silva J.C."/>
            <person name="Haas B.J."/>
            <person name="Majoros W.H."/>
            <person name="Farzad M."/>
            <person name="Carlton J.M."/>
            <person name="Smith R.K. Jr."/>
            <person name="Garg J."/>
            <person name="Pearlman R.E."/>
            <person name="Karrer K.M."/>
            <person name="Sun L."/>
            <person name="Manning G."/>
            <person name="Elde N.C."/>
            <person name="Turkewitz A.P."/>
            <person name="Asai D.J."/>
            <person name="Wilkes D.E."/>
            <person name="Wang Y."/>
            <person name="Cai H."/>
            <person name="Collins K."/>
            <person name="Stewart B.A."/>
            <person name="Lee S.R."/>
            <person name="Wilamowska K."/>
            <person name="Weinberg Z."/>
            <person name="Ruzzo W.L."/>
            <person name="Wloga D."/>
            <person name="Gaertig J."/>
            <person name="Frankel J."/>
            <person name="Tsao C.-C."/>
            <person name="Gorovsky M.A."/>
            <person name="Keeling P.J."/>
            <person name="Waller R.F."/>
            <person name="Patron N.J."/>
            <person name="Cherry J.M."/>
            <person name="Stover N.A."/>
            <person name="Krieger C.J."/>
            <person name="del Toro C."/>
            <person name="Ryder H.F."/>
            <person name="Williamson S.C."/>
            <person name="Barbeau R.A."/>
            <person name="Hamilton E.P."/>
            <person name="Orias E."/>
        </authorList>
    </citation>
    <scope>NUCLEOTIDE SEQUENCE [LARGE SCALE GENOMIC DNA]</scope>
    <source>
        <strain evidence="2">SB210</strain>
    </source>
</reference>
<dbReference type="Proteomes" id="UP000009168">
    <property type="component" value="Unassembled WGS sequence"/>
</dbReference>
<dbReference type="AlphaFoldDB" id="Q23Q39"/>
<dbReference type="EMBL" id="GG662650">
    <property type="protein sequence ID" value="EAR98496.1"/>
    <property type="molecule type" value="Genomic_DNA"/>
</dbReference>
<evidence type="ECO:0000313" key="2">
    <source>
        <dbReference type="Proteomes" id="UP000009168"/>
    </source>
</evidence>
<dbReference type="RefSeq" id="XP_001018741.1">
    <property type="nucleotide sequence ID" value="XM_001018741.1"/>
</dbReference>